<evidence type="ECO:0000313" key="6">
    <source>
        <dbReference type="Proteomes" id="UP000018890"/>
    </source>
</evidence>
<dbReference type="InterPro" id="IPR000524">
    <property type="entry name" value="Tscrpt_reg_HTH_GntR"/>
</dbReference>
<dbReference type="Pfam" id="PF00392">
    <property type="entry name" value="GntR"/>
    <property type="match status" value="1"/>
</dbReference>
<evidence type="ECO:0000313" key="5">
    <source>
        <dbReference type="EMBL" id="GAE27934.1"/>
    </source>
</evidence>
<keyword evidence="2" id="KW-0238">DNA-binding</keyword>
<dbReference type="GO" id="GO:0003700">
    <property type="term" value="F:DNA-binding transcription factor activity"/>
    <property type="evidence" value="ECO:0007669"/>
    <property type="project" value="InterPro"/>
</dbReference>
<name>W4Q983_9BACI</name>
<dbReference type="PANTHER" id="PTHR38445">
    <property type="entry name" value="HTH-TYPE TRANSCRIPTIONAL REPRESSOR YTRA"/>
    <property type="match status" value="1"/>
</dbReference>
<keyword evidence="3" id="KW-0804">Transcription</keyword>
<feature type="domain" description="HTH gntR-type" evidence="4">
    <location>
        <begin position="9"/>
        <end position="77"/>
    </location>
</feature>
<dbReference type="STRING" id="1236970.JCM9140_4102"/>
<dbReference type="EMBL" id="BAUT01000072">
    <property type="protein sequence ID" value="GAE27934.1"/>
    <property type="molecule type" value="Genomic_DNA"/>
</dbReference>
<evidence type="ECO:0000259" key="4">
    <source>
        <dbReference type="PROSITE" id="PS50949"/>
    </source>
</evidence>
<reference evidence="5" key="1">
    <citation type="journal article" date="2014" name="Genome Announc.">
        <title>Draft Genome Sequences of Three Alkaliphilic Bacillus Strains, Bacillus wakoensis JCM 9140T, Bacillus akibai JCM 9157T, and Bacillus hemicellulosilyticus JCM 9152T.</title>
        <authorList>
            <person name="Yuki M."/>
            <person name="Oshima K."/>
            <person name="Suda W."/>
            <person name="Oshida Y."/>
            <person name="Kitamura K."/>
            <person name="Iida T."/>
            <person name="Hattori M."/>
            <person name="Ohkuma M."/>
        </authorList>
    </citation>
    <scope>NUCLEOTIDE SEQUENCE [LARGE SCALE GENOMIC DNA]</scope>
    <source>
        <strain evidence="5">JCM 9140</strain>
    </source>
</reference>
<dbReference type="SMART" id="SM00345">
    <property type="entry name" value="HTH_GNTR"/>
    <property type="match status" value="1"/>
</dbReference>
<dbReference type="GO" id="GO:0003677">
    <property type="term" value="F:DNA binding"/>
    <property type="evidence" value="ECO:0007669"/>
    <property type="project" value="UniProtKB-KW"/>
</dbReference>
<dbReference type="Proteomes" id="UP000018890">
    <property type="component" value="Unassembled WGS sequence"/>
</dbReference>
<keyword evidence="1" id="KW-0805">Transcription regulation</keyword>
<organism evidence="5 6">
    <name type="scientific">Halalkalibacter wakoensis JCM 9140</name>
    <dbReference type="NCBI Taxonomy" id="1236970"/>
    <lineage>
        <taxon>Bacteria</taxon>
        <taxon>Bacillati</taxon>
        <taxon>Bacillota</taxon>
        <taxon>Bacilli</taxon>
        <taxon>Bacillales</taxon>
        <taxon>Bacillaceae</taxon>
        <taxon>Halalkalibacter</taxon>
    </lineage>
</organism>
<keyword evidence="6" id="KW-1185">Reference proteome</keyword>
<dbReference type="PANTHER" id="PTHR38445:SF6">
    <property type="entry name" value="GNTR-FAMILY TRANSCRIPTIONAL REGULATOR"/>
    <property type="match status" value="1"/>
</dbReference>
<gene>
    <name evidence="5" type="ORF">JCM9140_4102</name>
</gene>
<evidence type="ECO:0000256" key="3">
    <source>
        <dbReference type="ARBA" id="ARBA00023163"/>
    </source>
</evidence>
<dbReference type="RefSeq" id="WP_034749903.1">
    <property type="nucleotide sequence ID" value="NZ_BAUT01000072.1"/>
</dbReference>
<dbReference type="CDD" id="cd07377">
    <property type="entry name" value="WHTH_GntR"/>
    <property type="match status" value="1"/>
</dbReference>
<evidence type="ECO:0000256" key="2">
    <source>
        <dbReference type="ARBA" id="ARBA00023125"/>
    </source>
</evidence>
<dbReference type="InterPro" id="IPR036388">
    <property type="entry name" value="WH-like_DNA-bd_sf"/>
</dbReference>
<dbReference type="InterPro" id="IPR036390">
    <property type="entry name" value="WH_DNA-bd_sf"/>
</dbReference>
<proteinExistence type="predicted"/>
<protein>
    <submittedName>
        <fullName evidence="5">Transcriptional regulator</fullName>
    </submittedName>
</protein>
<dbReference type="PROSITE" id="PS50949">
    <property type="entry name" value="HTH_GNTR"/>
    <property type="match status" value="1"/>
</dbReference>
<dbReference type="AlphaFoldDB" id="W4Q983"/>
<dbReference type="OrthoDB" id="362473at2"/>
<dbReference type="SUPFAM" id="SSF46785">
    <property type="entry name" value="Winged helix' DNA-binding domain"/>
    <property type="match status" value="1"/>
</dbReference>
<dbReference type="Gene3D" id="1.10.10.10">
    <property type="entry name" value="Winged helix-like DNA-binding domain superfamily/Winged helix DNA-binding domain"/>
    <property type="match status" value="1"/>
</dbReference>
<evidence type="ECO:0000256" key="1">
    <source>
        <dbReference type="ARBA" id="ARBA00023015"/>
    </source>
</evidence>
<sequence>MTDMFQSSQPIYSQLAERIKKQILRGELKPGDKLPSVREMGIQASVNPNTVQRTYRELEGMKIVETRRGQGTFVTENELSLQEMREKLKEAEISTFVKGMHEMGYGNEEIEDGLKLYLKSDKVVTLDD</sequence>
<comment type="caution">
    <text evidence="5">The sequence shown here is derived from an EMBL/GenBank/DDBJ whole genome shotgun (WGS) entry which is preliminary data.</text>
</comment>
<accession>W4Q983</accession>